<accession>A0ACC2TRA6</accession>
<dbReference type="EMBL" id="QTSX02002209">
    <property type="protein sequence ID" value="KAJ9077274.1"/>
    <property type="molecule type" value="Genomic_DNA"/>
</dbReference>
<name>A0ACC2TRA6_9FUNG</name>
<evidence type="ECO:0000313" key="1">
    <source>
        <dbReference type="EMBL" id="KAJ9077274.1"/>
    </source>
</evidence>
<organism evidence="1 2">
    <name type="scientific">Entomophthora muscae</name>
    <dbReference type="NCBI Taxonomy" id="34485"/>
    <lineage>
        <taxon>Eukaryota</taxon>
        <taxon>Fungi</taxon>
        <taxon>Fungi incertae sedis</taxon>
        <taxon>Zoopagomycota</taxon>
        <taxon>Entomophthoromycotina</taxon>
        <taxon>Entomophthoromycetes</taxon>
        <taxon>Entomophthorales</taxon>
        <taxon>Entomophthoraceae</taxon>
        <taxon>Entomophthora</taxon>
    </lineage>
</organism>
<protein>
    <submittedName>
        <fullName evidence="1">Uncharacterized protein</fullName>
    </submittedName>
</protein>
<reference evidence="1" key="1">
    <citation type="submission" date="2022-04" db="EMBL/GenBank/DDBJ databases">
        <title>Genome of the entomopathogenic fungus Entomophthora muscae.</title>
        <authorList>
            <person name="Elya C."/>
            <person name="Lovett B.R."/>
            <person name="Lee E."/>
            <person name="Macias A.M."/>
            <person name="Hajek A.E."/>
            <person name="De Bivort B.L."/>
            <person name="Kasson M.T."/>
            <person name="De Fine Licht H.H."/>
            <person name="Stajich J.E."/>
        </authorList>
    </citation>
    <scope>NUCLEOTIDE SEQUENCE</scope>
    <source>
        <strain evidence="1">Berkeley</strain>
    </source>
</reference>
<comment type="caution">
    <text evidence="1">The sequence shown here is derived from an EMBL/GenBank/DDBJ whole genome shotgun (WGS) entry which is preliminary data.</text>
</comment>
<sequence>MGLFVASTALFGLCYAIWVACHLIFAIHTIRHNSVGLYSAEYRYSLEYGLRWSSRQGLFKNGPIPALVISKDRECTVYSGNQTCVQVTSVDFVLKQKRFITDTVPSSPQHKVYIPLKYGRNINNISPLRLANRDSLPTCKFTGCMLEKRKFTINPGMYKRAWFKQIFVAVNYTVNVTHTNGTSTSNNNLLRVPLFDEHCSAQALVSELGVL</sequence>
<proteinExistence type="predicted"/>
<gene>
    <name evidence="1" type="ORF">DSO57_1018347</name>
</gene>
<keyword evidence="2" id="KW-1185">Reference proteome</keyword>
<evidence type="ECO:0000313" key="2">
    <source>
        <dbReference type="Proteomes" id="UP001165960"/>
    </source>
</evidence>
<dbReference type="Proteomes" id="UP001165960">
    <property type="component" value="Unassembled WGS sequence"/>
</dbReference>